<protein>
    <recommendedName>
        <fullName evidence="2">RNase H type-1 domain-containing protein</fullName>
    </recommendedName>
</protein>
<accession>A0A7J6VM21</accession>
<dbReference type="InterPro" id="IPR002156">
    <property type="entry name" value="RNaseH_domain"/>
</dbReference>
<dbReference type="Gene3D" id="3.30.420.10">
    <property type="entry name" value="Ribonuclease H-like superfamily/Ribonuclease H"/>
    <property type="match status" value="1"/>
</dbReference>
<evidence type="ECO:0000313" key="4">
    <source>
        <dbReference type="Proteomes" id="UP000554482"/>
    </source>
</evidence>
<evidence type="ECO:0000259" key="2">
    <source>
        <dbReference type="Pfam" id="PF13456"/>
    </source>
</evidence>
<dbReference type="InterPro" id="IPR012337">
    <property type="entry name" value="RNaseH-like_sf"/>
</dbReference>
<dbReference type="AlphaFoldDB" id="A0A7J6VM21"/>
<dbReference type="Pfam" id="PF13456">
    <property type="entry name" value="RVT_3"/>
    <property type="match status" value="1"/>
</dbReference>
<comment type="caution">
    <text evidence="3">The sequence shown here is derived from an EMBL/GenBank/DDBJ whole genome shotgun (WGS) entry which is preliminary data.</text>
</comment>
<sequence length="205" mass="22387">MAVQNNTLTQPTPPDRDTPTTPLIPATLPISCKKDLFMLVTDGAFNDISSLGGIGYVLCRYSELPHLAGSRQHSSISAEESEGTAIREGIDCAISEGAQCILIFSDSATWVEAIQGHSNGLSWELHNLLEDIQSLLSKLSFWRFCKVPRTVVSSADMLAKQASLYGSYVSRDLCVCGKGSKFLALTVMNAFREHAAVMYKLISFY</sequence>
<dbReference type="PANTHER" id="PTHR47723:SF19">
    <property type="entry name" value="POLYNUCLEOTIDYL TRANSFERASE, RIBONUCLEASE H-LIKE SUPERFAMILY PROTEIN"/>
    <property type="match status" value="1"/>
</dbReference>
<name>A0A7J6VM21_THATH</name>
<keyword evidence="4" id="KW-1185">Reference proteome</keyword>
<dbReference type="Proteomes" id="UP000554482">
    <property type="component" value="Unassembled WGS sequence"/>
</dbReference>
<organism evidence="3 4">
    <name type="scientific">Thalictrum thalictroides</name>
    <name type="common">Rue-anemone</name>
    <name type="synonym">Anemone thalictroides</name>
    <dbReference type="NCBI Taxonomy" id="46969"/>
    <lineage>
        <taxon>Eukaryota</taxon>
        <taxon>Viridiplantae</taxon>
        <taxon>Streptophyta</taxon>
        <taxon>Embryophyta</taxon>
        <taxon>Tracheophyta</taxon>
        <taxon>Spermatophyta</taxon>
        <taxon>Magnoliopsida</taxon>
        <taxon>Ranunculales</taxon>
        <taxon>Ranunculaceae</taxon>
        <taxon>Thalictroideae</taxon>
        <taxon>Thalictrum</taxon>
    </lineage>
</organism>
<dbReference type="EMBL" id="JABWDY010030405">
    <property type="protein sequence ID" value="KAF5185638.1"/>
    <property type="molecule type" value="Genomic_DNA"/>
</dbReference>
<dbReference type="SUPFAM" id="SSF53098">
    <property type="entry name" value="Ribonuclease H-like"/>
    <property type="match status" value="1"/>
</dbReference>
<feature type="domain" description="RNase H type-1" evidence="2">
    <location>
        <begin position="41"/>
        <end position="162"/>
    </location>
</feature>
<evidence type="ECO:0000256" key="1">
    <source>
        <dbReference type="SAM" id="MobiDB-lite"/>
    </source>
</evidence>
<reference evidence="3 4" key="1">
    <citation type="submission" date="2020-06" db="EMBL/GenBank/DDBJ databases">
        <title>Transcriptomic and genomic resources for Thalictrum thalictroides and T. hernandezii: Facilitating candidate gene discovery in an emerging model plant lineage.</title>
        <authorList>
            <person name="Arias T."/>
            <person name="Riano-Pachon D.M."/>
            <person name="Di Stilio V.S."/>
        </authorList>
    </citation>
    <scope>NUCLEOTIDE SEQUENCE [LARGE SCALE GENOMIC DNA]</scope>
    <source>
        <strain evidence="4">cv. WT478/WT964</strain>
        <tissue evidence="3">Leaves</tissue>
    </source>
</reference>
<dbReference type="GO" id="GO:0003676">
    <property type="term" value="F:nucleic acid binding"/>
    <property type="evidence" value="ECO:0007669"/>
    <property type="project" value="InterPro"/>
</dbReference>
<evidence type="ECO:0000313" key="3">
    <source>
        <dbReference type="EMBL" id="KAF5185638.1"/>
    </source>
</evidence>
<dbReference type="GO" id="GO:0004523">
    <property type="term" value="F:RNA-DNA hybrid ribonuclease activity"/>
    <property type="evidence" value="ECO:0007669"/>
    <property type="project" value="InterPro"/>
</dbReference>
<dbReference type="PANTHER" id="PTHR47723">
    <property type="entry name" value="OS05G0353850 PROTEIN"/>
    <property type="match status" value="1"/>
</dbReference>
<dbReference type="InterPro" id="IPR053151">
    <property type="entry name" value="RNase_H-like"/>
</dbReference>
<dbReference type="InterPro" id="IPR036397">
    <property type="entry name" value="RNaseH_sf"/>
</dbReference>
<feature type="region of interest" description="Disordered" evidence="1">
    <location>
        <begin position="1"/>
        <end position="23"/>
    </location>
</feature>
<proteinExistence type="predicted"/>
<gene>
    <name evidence="3" type="ORF">FRX31_024776</name>
</gene>